<dbReference type="InterPro" id="IPR001750">
    <property type="entry name" value="ND/Mrp_TM"/>
</dbReference>
<reference evidence="10 11" key="1">
    <citation type="submission" date="2018-08" db="EMBL/GenBank/DDBJ databases">
        <title>The metabolism and importance of syntrophic acetate oxidation coupled to methane or sulfide production in haloalkaline environments.</title>
        <authorList>
            <person name="Timmers P.H.A."/>
            <person name="Vavourakis C.D."/>
            <person name="Sorokin D.Y."/>
            <person name="Sinninghe Damste J.S."/>
            <person name="Muyzer G."/>
            <person name="Stams A.J.M."/>
            <person name="Plugge C.M."/>
        </authorList>
    </citation>
    <scope>NUCLEOTIDE SEQUENCE [LARGE SCALE GENOMIC DNA]</scope>
    <source>
        <strain evidence="10">MSAO_Bac1</strain>
    </source>
</reference>
<dbReference type="Pfam" id="PF00361">
    <property type="entry name" value="Proton_antipo_M"/>
    <property type="match status" value="1"/>
</dbReference>
<dbReference type="GO" id="GO:0008137">
    <property type="term" value="F:NADH dehydrogenase (ubiquinone) activity"/>
    <property type="evidence" value="ECO:0007669"/>
    <property type="project" value="InterPro"/>
</dbReference>
<feature type="transmembrane region" description="Helical" evidence="7">
    <location>
        <begin position="123"/>
        <end position="140"/>
    </location>
</feature>
<feature type="transmembrane region" description="Helical" evidence="7">
    <location>
        <begin position="685"/>
        <end position="708"/>
    </location>
</feature>
<feature type="transmembrane region" description="Helical" evidence="7">
    <location>
        <begin position="220"/>
        <end position="243"/>
    </location>
</feature>
<evidence type="ECO:0000313" key="10">
    <source>
        <dbReference type="EMBL" id="RQD73863.1"/>
    </source>
</evidence>
<evidence type="ECO:0000256" key="6">
    <source>
        <dbReference type="RuleBase" id="RU000320"/>
    </source>
</evidence>
<dbReference type="AlphaFoldDB" id="A0A424YAR4"/>
<keyword evidence="4 7" id="KW-1133">Transmembrane helix</keyword>
<feature type="transmembrane region" description="Helical" evidence="7">
    <location>
        <begin position="541"/>
        <end position="558"/>
    </location>
</feature>
<evidence type="ECO:0000256" key="1">
    <source>
        <dbReference type="ARBA" id="ARBA00004127"/>
    </source>
</evidence>
<feature type="transmembrane region" description="Helical" evidence="7">
    <location>
        <begin position="21"/>
        <end position="38"/>
    </location>
</feature>
<feature type="transmembrane region" description="Helical" evidence="7">
    <location>
        <begin position="93"/>
        <end position="116"/>
    </location>
</feature>
<evidence type="ECO:0000256" key="4">
    <source>
        <dbReference type="ARBA" id="ARBA00022989"/>
    </source>
</evidence>
<feature type="transmembrane region" description="Helical" evidence="7">
    <location>
        <begin position="489"/>
        <end position="509"/>
    </location>
</feature>
<dbReference type="PANTHER" id="PTHR43373">
    <property type="entry name" value="NA(+)/H(+) ANTIPORTER SUBUNIT"/>
    <property type="match status" value="1"/>
</dbReference>
<name>A0A424YAR4_9FIRM</name>
<feature type="transmembrane region" description="Helical" evidence="7">
    <location>
        <begin position="255"/>
        <end position="278"/>
    </location>
</feature>
<comment type="caution">
    <text evidence="10">The sequence shown here is derived from an EMBL/GenBank/DDBJ whole genome shotgun (WGS) entry which is preliminary data.</text>
</comment>
<comment type="subcellular location">
    <subcellularLocation>
        <location evidence="1">Endomembrane system</location>
        <topology evidence="1">Multi-pass membrane protein</topology>
    </subcellularLocation>
    <subcellularLocation>
        <location evidence="6">Membrane</location>
        <topology evidence="6">Multi-pass membrane protein</topology>
    </subcellularLocation>
</comment>
<feature type="transmembrane region" description="Helical" evidence="7">
    <location>
        <begin position="326"/>
        <end position="347"/>
    </location>
</feature>
<dbReference type="PRINTS" id="PR01437">
    <property type="entry name" value="NUOXDRDTASE4"/>
</dbReference>
<dbReference type="GO" id="GO:0016020">
    <property type="term" value="C:membrane"/>
    <property type="evidence" value="ECO:0007669"/>
    <property type="project" value="UniProtKB-SubCell"/>
</dbReference>
<dbReference type="InterPro" id="IPR050616">
    <property type="entry name" value="CPA3_Na-H_Antiporter_A"/>
</dbReference>
<evidence type="ECO:0000256" key="2">
    <source>
        <dbReference type="ARBA" id="ARBA00008483"/>
    </source>
</evidence>
<feature type="domain" description="NADH-Ubiquinone oxidoreductase (complex I) chain 5 N-terminal" evidence="9">
    <location>
        <begin position="86"/>
        <end position="126"/>
    </location>
</feature>
<feature type="transmembrane region" description="Helical" evidence="7">
    <location>
        <begin position="293"/>
        <end position="314"/>
    </location>
</feature>
<organism evidence="10 11">
    <name type="scientific">Candidatus Syntrophonatronum acetioxidans</name>
    <dbReference type="NCBI Taxonomy" id="1795816"/>
    <lineage>
        <taxon>Bacteria</taxon>
        <taxon>Bacillati</taxon>
        <taxon>Bacillota</taxon>
        <taxon>Clostridia</taxon>
        <taxon>Eubacteriales</taxon>
        <taxon>Syntrophomonadaceae</taxon>
        <taxon>Candidatus Syntrophonatronum</taxon>
    </lineage>
</organism>
<feature type="transmembrane region" description="Helical" evidence="7">
    <location>
        <begin position="400"/>
        <end position="418"/>
    </location>
</feature>
<keyword evidence="3 6" id="KW-0812">Transmembrane</keyword>
<protein>
    <submittedName>
        <fullName evidence="10">NADH dehydrogenase subunit</fullName>
    </submittedName>
</protein>
<comment type="similarity">
    <text evidence="2">Belongs to the CPA3 antiporters (TC 2.A.63) subunit A family.</text>
</comment>
<evidence type="ECO:0000259" key="8">
    <source>
        <dbReference type="Pfam" id="PF00361"/>
    </source>
</evidence>
<sequence length="710" mass="79975">MYLAAEELQQMSQVIISNKPVLIVLIPIIGSLLVYLLGRNSDIIRNGLSAIIAAYTFKEVLSLYPLVQQGIVEYRYSLQPVIDYALYFKVDNISFVFAVLMSFIWLLATVFSWAYMSHEHAKTRFFSFFLVTLGACLGVVLTGDLIALFLFFELMTFSSYVLVIHEEDRKSMDAGNLFLVLSIIGGLIVLFAIFLLYFGIGTTEIRPLLAEIEAAGLNQPLIISLFLIGFGIKAGMVPLHIWLPLAHPIAPAPASALLSGLMIKVGAYGIWRVVLMIFTRAEFVEGAAQVMEWSNIFGFIIIWIGVITMFLGAFMAIQQTMAKTILAYSSVSQMGYILMGIGCAAYMGAEGVYGFTGALYHIINHALFKAGLFMMVGAIYIHTHELDIEKVRGMAKKLPFIAGTFLVAAFGIGGIPGFNGYTSKTLVHHAIEAAYQFNMDPSLFWAEKIFTLTSALTVCYFIKLFRGLFLGEVTEKYDKDYKPALSVKLTMGIFAACIIFIGTFPQAIYQSLVIPAMNGFTLDPYKVEYVTKLNFFVWPDIRAILIVLVLVAVIYPLGTRQNLFKLKFPPWLSIEYSFYRVIANVGWQLCLFSQRYIDSGVNRSYEFASKFLRKSVDMTTTFEDKLMRFYSGGSVFSRRSVDLTAQLEDRMMKFYEGSDDIPGKAREYDEKYKRSRVIGWNIKNINIAALLMALMISLFLIVFFYYAYLR</sequence>
<dbReference type="GO" id="GO:0012505">
    <property type="term" value="C:endomembrane system"/>
    <property type="evidence" value="ECO:0007669"/>
    <property type="project" value="UniProtKB-SubCell"/>
</dbReference>
<gene>
    <name evidence="10" type="ORF">D5R97_08735</name>
</gene>
<dbReference type="InterPro" id="IPR001516">
    <property type="entry name" value="Proton_antipo_N"/>
</dbReference>
<evidence type="ECO:0000256" key="3">
    <source>
        <dbReference type="ARBA" id="ARBA00022692"/>
    </source>
</evidence>
<proteinExistence type="inferred from homology"/>
<accession>A0A424YAR4</accession>
<dbReference type="EMBL" id="QZAA01000232">
    <property type="protein sequence ID" value="RQD73863.1"/>
    <property type="molecule type" value="Genomic_DNA"/>
</dbReference>
<dbReference type="GO" id="GO:0042773">
    <property type="term" value="P:ATP synthesis coupled electron transport"/>
    <property type="evidence" value="ECO:0007669"/>
    <property type="project" value="InterPro"/>
</dbReference>
<feature type="domain" description="NADH:quinone oxidoreductase/Mrp antiporter transmembrane" evidence="8">
    <location>
        <begin position="143"/>
        <end position="434"/>
    </location>
</feature>
<keyword evidence="5 7" id="KW-0472">Membrane</keyword>
<evidence type="ECO:0000313" key="11">
    <source>
        <dbReference type="Proteomes" id="UP000285138"/>
    </source>
</evidence>
<feature type="transmembrane region" description="Helical" evidence="7">
    <location>
        <begin position="359"/>
        <end position="380"/>
    </location>
</feature>
<dbReference type="Pfam" id="PF00662">
    <property type="entry name" value="Proton_antipo_N"/>
    <property type="match status" value="1"/>
</dbReference>
<evidence type="ECO:0000256" key="7">
    <source>
        <dbReference type="SAM" id="Phobius"/>
    </source>
</evidence>
<feature type="transmembrane region" description="Helical" evidence="7">
    <location>
        <begin position="177"/>
        <end position="200"/>
    </location>
</feature>
<evidence type="ECO:0000259" key="9">
    <source>
        <dbReference type="Pfam" id="PF00662"/>
    </source>
</evidence>
<dbReference type="Proteomes" id="UP000285138">
    <property type="component" value="Unassembled WGS sequence"/>
</dbReference>
<dbReference type="PANTHER" id="PTHR43373:SF1">
    <property type="entry name" value="NA(+)_H(+) ANTIPORTER SUBUNIT A"/>
    <property type="match status" value="1"/>
</dbReference>
<evidence type="ECO:0000256" key="5">
    <source>
        <dbReference type="ARBA" id="ARBA00023136"/>
    </source>
</evidence>
<dbReference type="InterPro" id="IPR003918">
    <property type="entry name" value="NADH_UbQ_OxRdtase"/>
</dbReference>